<dbReference type="RefSeq" id="WP_125693770.1">
    <property type="nucleotide sequence ID" value="NZ_JBHSSK010000004.1"/>
</dbReference>
<sequence>MRTVWAMVCGTVRDQVDFSMIMDFLLKSRQKGIIQGIVVTTWKDEFANLKSLREKLIENDVAIVESEQNDHLVAGMRSGSVNYWRQAKQMQAALDVIPAEAIVLKTRTDRALPSTRKFLAMLDEPDPLPRVADKVQQWNLPNFPQVFEHQIAIFKARTGRILQFSDFAFMGYSADVRKLINFDIAEFSFTRGLVANIQFFIYPFIRQYPIIRDYYRVVDFYPLLVDLKEYTQNGGTKFPGFLERLYAVYFGILAIHFRISSFQPEGFFEDTELPIEFSDLFHSGHKKLLVHDALGVTFNAQLILDEFLKQSIKEKNVTKKSLFSRWVKWSDEPTSESVVVHERSTKNVLAILKSKQTDIFDRITNTELAELKSFSQNKDFSPNHWLRTNTSTLVEQDIAYKKSLRYELPGISDEQRQAIWQECESDLSASSVLFKFWISHDVAPKYSAPYLMSSARTNNRFSILTGTRLLQAGYLNEGETSEILRINNFFAGFHVHHHEMNAEIACYILARYMYLNEHKMNIPRATIAQVKYVFERFLPGKFSEFNQLVSEPQKLMTFWDNQVEQQTRDFARQRVLELALETTHRQEYWQQLEPMISHKPKFYNYLAAYRYGVKWQLL</sequence>
<organism evidence="1 2">
    <name type="scientific">Levilactobacillus tongjiangensis</name>
    <dbReference type="NCBI Taxonomy" id="2486023"/>
    <lineage>
        <taxon>Bacteria</taxon>
        <taxon>Bacillati</taxon>
        <taxon>Bacillota</taxon>
        <taxon>Bacilli</taxon>
        <taxon>Lactobacillales</taxon>
        <taxon>Lactobacillaceae</taxon>
        <taxon>Levilactobacillus</taxon>
    </lineage>
</organism>
<keyword evidence="2" id="KW-1185">Reference proteome</keyword>
<evidence type="ECO:0000313" key="1">
    <source>
        <dbReference type="EMBL" id="MFC6206084.1"/>
    </source>
</evidence>
<accession>A0ABW1SNL0</accession>
<gene>
    <name evidence="1" type="ORF">ACFP1G_01065</name>
</gene>
<proteinExistence type="predicted"/>
<evidence type="ECO:0000313" key="2">
    <source>
        <dbReference type="Proteomes" id="UP001596254"/>
    </source>
</evidence>
<protein>
    <recommendedName>
        <fullName evidence="3">WavE lipopolysaccharide synthesis</fullName>
    </recommendedName>
</protein>
<dbReference type="EMBL" id="JBHSSK010000004">
    <property type="protein sequence ID" value="MFC6206084.1"/>
    <property type="molecule type" value="Genomic_DNA"/>
</dbReference>
<dbReference type="Proteomes" id="UP001596254">
    <property type="component" value="Unassembled WGS sequence"/>
</dbReference>
<comment type="caution">
    <text evidence="1">The sequence shown here is derived from an EMBL/GenBank/DDBJ whole genome shotgun (WGS) entry which is preliminary data.</text>
</comment>
<name>A0ABW1SNL0_9LACO</name>
<reference evidence="2" key="1">
    <citation type="journal article" date="2019" name="Int. J. Syst. Evol. Microbiol.">
        <title>The Global Catalogue of Microorganisms (GCM) 10K type strain sequencing project: providing services to taxonomists for standard genome sequencing and annotation.</title>
        <authorList>
            <consortium name="The Broad Institute Genomics Platform"/>
            <consortium name="The Broad Institute Genome Sequencing Center for Infectious Disease"/>
            <person name="Wu L."/>
            <person name="Ma J."/>
        </authorList>
    </citation>
    <scope>NUCLEOTIDE SEQUENCE [LARGE SCALE GENOMIC DNA]</scope>
    <source>
        <strain evidence="2">CCM 8905</strain>
    </source>
</reference>
<evidence type="ECO:0008006" key="3">
    <source>
        <dbReference type="Google" id="ProtNLM"/>
    </source>
</evidence>